<organism evidence="2 3">
    <name type="scientific">Aspergillus aculeatus (strain ATCC 16872 / CBS 172.66 / WB 5094)</name>
    <dbReference type="NCBI Taxonomy" id="690307"/>
    <lineage>
        <taxon>Eukaryota</taxon>
        <taxon>Fungi</taxon>
        <taxon>Dikarya</taxon>
        <taxon>Ascomycota</taxon>
        <taxon>Pezizomycotina</taxon>
        <taxon>Eurotiomycetes</taxon>
        <taxon>Eurotiomycetidae</taxon>
        <taxon>Eurotiales</taxon>
        <taxon>Aspergillaceae</taxon>
        <taxon>Aspergillus</taxon>
        <taxon>Aspergillus subgen. Circumdati</taxon>
    </lineage>
</organism>
<keyword evidence="3" id="KW-1185">Reference proteome</keyword>
<evidence type="ECO:0000313" key="3">
    <source>
        <dbReference type="Proteomes" id="UP000184546"/>
    </source>
</evidence>
<dbReference type="EMBL" id="KV878988">
    <property type="protein sequence ID" value="OJJ95752.1"/>
    <property type="molecule type" value="Genomic_DNA"/>
</dbReference>
<accession>A0A1L9WHU6</accession>
<dbReference type="VEuPathDB" id="FungiDB:ASPACDRAFT_126564"/>
<reference evidence="3" key="1">
    <citation type="journal article" date="2017" name="Genome Biol.">
        <title>Comparative genomics reveals high biological diversity and specific adaptations in the industrially and medically important fungal genus Aspergillus.</title>
        <authorList>
            <person name="de Vries R.P."/>
            <person name="Riley R."/>
            <person name="Wiebenga A."/>
            <person name="Aguilar-Osorio G."/>
            <person name="Amillis S."/>
            <person name="Uchima C.A."/>
            <person name="Anderluh G."/>
            <person name="Asadollahi M."/>
            <person name="Askin M."/>
            <person name="Barry K."/>
            <person name="Battaglia E."/>
            <person name="Bayram O."/>
            <person name="Benocci T."/>
            <person name="Braus-Stromeyer S.A."/>
            <person name="Caldana C."/>
            <person name="Canovas D."/>
            <person name="Cerqueira G.C."/>
            <person name="Chen F."/>
            <person name="Chen W."/>
            <person name="Choi C."/>
            <person name="Clum A."/>
            <person name="Dos Santos R.A."/>
            <person name="Damasio A.R."/>
            <person name="Diallinas G."/>
            <person name="Emri T."/>
            <person name="Fekete E."/>
            <person name="Flipphi M."/>
            <person name="Freyberg S."/>
            <person name="Gallo A."/>
            <person name="Gournas C."/>
            <person name="Habgood R."/>
            <person name="Hainaut M."/>
            <person name="Harispe M.L."/>
            <person name="Henrissat B."/>
            <person name="Hilden K.S."/>
            <person name="Hope R."/>
            <person name="Hossain A."/>
            <person name="Karabika E."/>
            <person name="Karaffa L."/>
            <person name="Karanyi Z."/>
            <person name="Krasevec N."/>
            <person name="Kuo A."/>
            <person name="Kusch H."/>
            <person name="LaButti K."/>
            <person name="Lagendijk E.L."/>
            <person name="Lapidus A."/>
            <person name="Levasseur A."/>
            <person name="Lindquist E."/>
            <person name="Lipzen A."/>
            <person name="Logrieco A.F."/>
            <person name="MacCabe A."/>
            <person name="Maekelae M.R."/>
            <person name="Malavazi I."/>
            <person name="Melin P."/>
            <person name="Meyer V."/>
            <person name="Mielnichuk N."/>
            <person name="Miskei M."/>
            <person name="Molnar A.P."/>
            <person name="Mule G."/>
            <person name="Ngan C.Y."/>
            <person name="Orejas M."/>
            <person name="Orosz E."/>
            <person name="Ouedraogo J.P."/>
            <person name="Overkamp K.M."/>
            <person name="Park H.-S."/>
            <person name="Perrone G."/>
            <person name="Piumi F."/>
            <person name="Punt P.J."/>
            <person name="Ram A.F."/>
            <person name="Ramon A."/>
            <person name="Rauscher S."/>
            <person name="Record E."/>
            <person name="Riano-Pachon D.M."/>
            <person name="Robert V."/>
            <person name="Roehrig J."/>
            <person name="Ruller R."/>
            <person name="Salamov A."/>
            <person name="Salih N.S."/>
            <person name="Samson R.A."/>
            <person name="Sandor E."/>
            <person name="Sanguinetti M."/>
            <person name="Schuetze T."/>
            <person name="Sepcic K."/>
            <person name="Shelest E."/>
            <person name="Sherlock G."/>
            <person name="Sophianopoulou V."/>
            <person name="Squina F.M."/>
            <person name="Sun H."/>
            <person name="Susca A."/>
            <person name="Todd R.B."/>
            <person name="Tsang A."/>
            <person name="Unkles S.E."/>
            <person name="van de Wiele N."/>
            <person name="van Rossen-Uffink D."/>
            <person name="Oliveira J.V."/>
            <person name="Vesth T.C."/>
            <person name="Visser J."/>
            <person name="Yu J.-H."/>
            <person name="Zhou M."/>
            <person name="Andersen M.R."/>
            <person name="Archer D.B."/>
            <person name="Baker S.E."/>
            <person name="Benoit I."/>
            <person name="Brakhage A.A."/>
            <person name="Braus G.H."/>
            <person name="Fischer R."/>
            <person name="Frisvad J.C."/>
            <person name="Goldman G.H."/>
            <person name="Houbraken J."/>
            <person name="Oakley B."/>
            <person name="Pocsi I."/>
            <person name="Scazzocchio C."/>
            <person name="Seiboth B."/>
            <person name="vanKuyk P.A."/>
            <person name="Wortman J."/>
            <person name="Dyer P.S."/>
            <person name="Grigoriev I.V."/>
        </authorList>
    </citation>
    <scope>NUCLEOTIDE SEQUENCE [LARGE SCALE GENOMIC DNA]</scope>
    <source>
        <strain evidence="3">ATCC 16872 / CBS 172.66 / WB 5094</strain>
    </source>
</reference>
<proteinExistence type="predicted"/>
<keyword evidence="1" id="KW-0732">Signal</keyword>
<dbReference type="OrthoDB" id="5316007at2759"/>
<evidence type="ECO:0000256" key="1">
    <source>
        <dbReference type="SAM" id="SignalP"/>
    </source>
</evidence>
<evidence type="ECO:0000313" key="2">
    <source>
        <dbReference type="EMBL" id="OJJ95752.1"/>
    </source>
</evidence>
<dbReference type="Proteomes" id="UP000184546">
    <property type="component" value="Unassembled WGS sequence"/>
</dbReference>
<protein>
    <recommendedName>
        <fullName evidence="4">LysM domain-containing protein</fullName>
    </recommendedName>
</protein>
<dbReference type="STRING" id="690307.A0A1L9WHU6"/>
<feature type="chain" id="PRO_5012454102" description="LysM domain-containing protein" evidence="1">
    <location>
        <begin position="18"/>
        <end position="133"/>
    </location>
</feature>
<dbReference type="OMA" id="CSDPNTI"/>
<dbReference type="AlphaFoldDB" id="A0A1L9WHU6"/>
<feature type="signal peptide" evidence="1">
    <location>
        <begin position="1"/>
        <end position="17"/>
    </location>
</feature>
<gene>
    <name evidence="2" type="ORF">ASPACDRAFT_126564</name>
</gene>
<name>A0A1L9WHU6_ASPA1</name>
<dbReference type="RefSeq" id="XP_020052092.1">
    <property type="nucleotide sequence ID" value="XM_020196957.1"/>
</dbReference>
<dbReference type="GeneID" id="30970771"/>
<evidence type="ECO:0008006" key="4">
    <source>
        <dbReference type="Google" id="ProtNLM"/>
    </source>
</evidence>
<sequence length="133" mass="14798">MQLTPFTIATLLNTAGAVSIYKPAAGDRVDVSKDWQVCYNAVDTDPQQFCLYLTNFVEYPPQILDLLNRQPVQRDAGCVTIPGKCYPGLRTTSPYRVRAAECADPNTIYAESGDFWPSQSKCQATTLTRVVRE</sequence>